<evidence type="ECO:0000313" key="1">
    <source>
        <dbReference type="EMBL" id="EGX67383.1"/>
    </source>
</evidence>
<comment type="caution">
    <text evidence="1">The sequence shown here is derived from an EMBL/GenBank/DDBJ whole genome shotgun (WGS) entry which is preliminary data.</text>
</comment>
<dbReference type="STRING" id="742742.HMPREF9452_00395"/>
<dbReference type="Gene3D" id="2.40.300.10">
    <property type="entry name" value="Head decoration protein D"/>
    <property type="match status" value="1"/>
</dbReference>
<dbReference type="HOGENOM" id="CLU_155784_0_0_11"/>
<organism evidence="1 2">
    <name type="scientific">Collinsella tanakaei YIT 12063</name>
    <dbReference type="NCBI Taxonomy" id="742742"/>
    <lineage>
        <taxon>Bacteria</taxon>
        <taxon>Bacillati</taxon>
        <taxon>Actinomycetota</taxon>
        <taxon>Coriobacteriia</taxon>
        <taxon>Coriobacteriales</taxon>
        <taxon>Coriobacteriaceae</taxon>
        <taxon>Collinsella</taxon>
    </lineage>
</organism>
<dbReference type="OrthoDB" id="1849892at2"/>
<evidence type="ECO:0000313" key="2">
    <source>
        <dbReference type="Proteomes" id="UP000004830"/>
    </source>
</evidence>
<keyword evidence="2" id="KW-1185">Reference proteome</keyword>
<dbReference type="RefSeq" id="WP_009140431.1">
    <property type="nucleotide sequence ID" value="NZ_JH126467.1"/>
</dbReference>
<dbReference type="AlphaFoldDB" id="G1WGD2"/>
<dbReference type="Proteomes" id="UP000004830">
    <property type="component" value="Unassembled WGS sequence"/>
</dbReference>
<evidence type="ECO:0008006" key="3">
    <source>
        <dbReference type="Google" id="ProtNLM"/>
    </source>
</evidence>
<reference evidence="1 2" key="1">
    <citation type="submission" date="2011-06" db="EMBL/GenBank/DDBJ databases">
        <title>The Genome Sequence of Collinsella tanakaei YIT 12063.</title>
        <authorList>
            <consortium name="The Broad Institute Genome Sequencing Platform"/>
            <person name="Earl A."/>
            <person name="Ward D."/>
            <person name="Feldgarden M."/>
            <person name="Gevers D."/>
            <person name="Morotomi M."/>
            <person name="Young S.K."/>
            <person name="Zeng Q."/>
            <person name="Gargeya S."/>
            <person name="Fitzgerald M."/>
            <person name="Haas B."/>
            <person name="Abouelleil A."/>
            <person name="Alvarado L."/>
            <person name="Arachchi H.M."/>
            <person name="Berlin A."/>
            <person name="Brown A."/>
            <person name="Chapman S.B."/>
            <person name="Chen Z."/>
            <person name="Dunbar C."/>
            <person name="Freedman E."/>
            <person name="Gearin G."/>
            <person name="Gellesch M."/>
            <person name="Goldberg J."/>
            <person name="Griggs A."/>
            <person name="Gujja S."/>
            <person name="Heiman D."/>
            <person name="Howarth C."/>
            <person name="Larson L."/>
            <person name="Lui A."/>
            <person name="MacDonald P.J.P."/>
            <person name="Mehta T."/>
            <person name="Montmayeur A."/>
            <person name="Murphy C."/>
            <person name="Neiman D."/>
            <person name="Pearson M."/>
            <person name="Priest M."/>
            <person name="Roberts A."/>
            <person name="Saif S."/>
            <person name="Shea T."/>
            <person name="Shenoy N."/>
            <person name="Sisk P."/>
            <person name="Stolte C."/>
            <person name="Sykes S."/>
            <person name="Wortman J."/>
            <person name="Nusbaum C."/>
            <person name="Birren B."/>
        </authorList>
    </citation>
    <scope>NUCLEOTIDE SEQUENCE [LARGE SCALE GENOMIC DNA]</scope>
    <source>
        <strain evidence="1 2">YIT 12063</strain>
    </source>
</reference>
<accession>G1WGD2</accession>
<protein>
    <recommendedName>
        <fullName evidence="3">Head decoration protein</fullName>
    </recommendedName>
</protein>
<dbReference type="GeneID" id="62758178"/>
<gene>
    <name evidence="1" type="ORF">HMPREF9452_00395</name>
</gene>
<dbReference type="PATRIC" id="fig|742742.3.peg.380"/>
<name>G1WGD2_9ACTN</name>
<dbReference type="EMBL" id="ADLS01000006">
    <property type="protein sequence ID" value="EGX67383.1"/>
    <property type="molecule type" value="Genomic_DNA"/>
</dbReference>
<proteinExistence type="predicted"/>
<sequence>MAATRIDSVVGTHNYDGLVVGTEPAPLTSTIKVAANKTLKRGTVVCAAAAGGDCDAVAAALTNEVVYILAEDVKTGAAAQTAEAYKTGCFARNKLITDGTYQLAAADIEYLRKSGIQTEDVF</sequence>
<dbReference type="eggNOG" id="ENOG5032F8Z">
    <property type="taxonomic scope" value="Bacteria"/>
</dbReference>